<evidence type="ECO:0000313" key="10">
    <source>
        <dbReference type="Proteomes" id="UP000198287"/>
    </source>
</evidence>
<feature type="transmembrane region" description="Helical" evidence="8">
    <location>
        <begin position="668"/>
        <end position="688"/>
    </location>
</feature>
<evidence type="ECO:0000256" key="6">
    <source>
        <dbReference type="ARBA" id="ARBA00023170"/>
    </source>
</evidence>
<dbReference type="OrthoDB" id="8299140at2759"/>
<reference evidence="9 10" key="1">
    <citation type="submission" date="2015-12" db="EMBL/GenBank/DDBJ databases">
        <title>The genome of Folsomia candida.</title>
        <authorList>
            <person name="Faddeeva A."/>
            <person name="Derks M.F."/>
            <person name="Anvar Y."/>
            <person name="Smit S."/>
            <person name="Van Straalen N."/>
            <person name="Roelofs D."/>
        </authorList>
    </citation>
    <scope>NUCLEOTIDE SEQUENCE [LARGE SCALE GENOMIC DNA]</scope>
    <source>
        <strain evidence="9 10">VU population</strain>
        <tissue evidence="9">Whole body</tissue>
    </source>
</reference>
<keyword evidence="10" id="KW-1185">Reference proteome</keyword>
<keyword evidence="4 8" id="KW-1133">Transmembrane helix</keyword>
<evidence type="ECO:0000256" key="3">
    <source>
        <dbReference type="ARBA" id="ARBA00022692"/>
    </source>
</evidence>
<evidence type="ECO:0000256" key="1">
    <source>
        <dbReference type="ARBA" id="ARBA00004651"/>
    </source>
</evidence>
<comment type="subcellular location">
    <subcellularLocation>
        <location evidence="1">Cell membrane</location>
        <topology evidence="1">Multi-pass membrane protein</topology>
    </subcellularLocation>
</comment>
<keyword evidence="3 8" id="KW-0812">Transmembrane</keyword>
<feature type="transmembrane region" description="Helical" evidence="8">
    <location>
        <begin position="351"/>
        <end position="370"/>
    </location>
</feature>
<dbReference type="PANTHER" id="PTHR42643:SF24">
    <property type="entry name" value="IONOTROPIC RECEPTOR 60A"/>
    <property type="match status" value="1"/>
</dbReference>
<name>A0A226DAU6_FOLCA</name>
<evidence type="ECO:0000256" key="2">
    <source>
        <dbReference type="ARBA" id="ARBA00022475"/>
    </source>
</evidence>
<dbReference type="PANTHER" id="PTHR42643">
    <property type="entry name" value="IONOTROPIC RECEPTOR 20A-RELATED"/>
    <property type="match status" value="1"/>
</dbReference>
<evidence type="ECO:0000256" key="7">
    <source>
        <dbReference type="ARBA" id="ARBA00023180"/>
    </source>
</evidence>
<dbReference type="GO" id="GO:0005886">
    <property type="term" value="C:plasma membrane"/>
    <property type="evidence" value="ECO:0007669"/>
    <property type="project" value="UniProtKB-SubCell"/>
</dbReference>
<dbReference type="InterPro" id="IPR052192">
    <property type="entry name" value="Insect_Ionotropic_Sensory_Rcpt"/>
</dbReference>
<sequence length="733" mass="84649">MSNCKFKSSAGRPNSVNLYDFIPAGCSFDFQIMFDDTINSEQFHNTPTTRGKYSPVKVLSFPRNPNFLEGFNLYSDPQNLAKAILISKARFARFKISLVMPSMFLREVSSDHWTNWLHPPIMQEAYWHENLNQFHYAVNNAVNVFVIWVTMLDEERFNPPLITYSVNIAIAFVTRERVKLKICIPHGDEMRETPYYSSCKELKTRGVVPMIFKFVRNPKTFYYKGKSINFALISSQKLINPFKSRETKKSEEIFAQIIGRHGNVSFLPYDYYNSTNPAIQIGKFTVFDRSLRITIKFTGWEFLSCYRESRIDFRFCITPFQPALWVSLAVSVALIVWVTVLVLYSTGMYEVAFSPWLFMLATLFEETIPIPGQLEKLSWLRMIITSWCLMSVILTNCYNGLMITELNAPFRSYSKETFPDLSCGQDYKDGVTSNYDFVNKVVPYYEAITRYVQNVEDGNITGLEMVLKHANSVKENWFSLLSHLAEGKHLIMPEFLLHLNENTPLNRVTENLQDPNPRPVGNVLSSFDLSEVGNLNLLRPTHAHFPRSFRKATHHHSSYSDFQKLVESEIISCGKSAFIARSENLAAEFEFLSKNYLWIKFTKGIQVREPDAFGLLFDGEFASRVPRYYKILVESGIYNRIKEEMRVRKFSERKAVSGRKDENLTMELDGGILTVFVICGVVLVGAMGTFLAEFWKPICLILITFVRHRSRRISQAWLNKNQNPPLRKAFGKL</sequence>
<organism evidence="9 10">
    <name type="scientific">Folsomia candida</name>
    <name type="common">Springtail</name>
    <dbReference type="NCBI Taxonomy" id="158441"/>
    <lineage>
        <taxon>Eukaryota</taxon>
        <taxon>Metazoa</taxon>
        <taxon>Ecdysozoa</taxon>
        <taxon>Arthropoda</taxon>
        <taxon>Hexapoda</taxon>
        <taxon>Collembola</taxon>
        <taxon>Entomobryomorpha</taxon>
        <taxon>Isotomoidea</taxon>
        <taxon>Isotomidae</taxon>
        <taxon>Proisotominae</taxon>
        <taxon>Folsomia</taxon>
    </lineage>
</organism>
<evidence type="ECO:0000256" key="8">
    <source>
        <dbReference type="SAM" id="Phobius"/>
    </source>
</evidence>
<protein>
    <submittedName>
        <fullName evidence="9">Uncharacterized protein</fullName>
    </submittedName>
</protein>
<keyword evidence="6" id="KW-0675">Receptor</keyword>
<feature type="transmembrane region" description="Helical" evidence="8">
    <location>
        <begin position="382"/>
        <end position="401"/>
    </location>
</feature>
<evidence type="ECO:0000256" key="4">
    <source>
        <dbReference type="ARBA" id="ARBA00022989"/>
    </source>
</evidence>
<keyword evidence="5 8" id="KW-0472">Membrane</keyword>
<dbReference type="EMBL" id="LNIX01000027">
    <property type="protein sequence ID" value="OXA41964.1"/>
    <property type="molecule type" value="Genomic_DNA"/>
</dbReference>
<gene>
    <name evidence="9" type="ORF">Fcan01_23045</name>
</gene>
<dbReference type="AlphaFoldDB" id="A0A226DAU6"/>
<keyword evidence="7" id="KW-0325">Glycoprotein</keyword>
<comment type="caution">
    <text evidence="9">The sequence shown here is derived from an EMBL/GenBank/DDBJ whole genome shotgun (WGS) entry which is preliminary data.</text>
</comment>
<dbReference type="Proteomes" id="UP000198287">
    <property type="component" value="Unassembled WGS sequence"/>
</dbReference>
<keyword evidence="2" id="KW-1003">Cell membrane</keyword>
<evidence type="ECO:0000256" key="5">
    <source>
        <dbReference type="ARBA" id="ARBA00023136"/>
    </source>
</evidence>
<accession>A0A226DAU6</accession>
<proteinExistence type="predicted"/>
<feature type="transmembrane region" description="Helical" evidence="8">
    <location>
        <begin position="323"/>
        <end position="344"/>
    </location>
</feature>
<evidence type="ECO:0000313" key="9">
    <source>
        <dbReference type="EMBL" id="OXA41964.1"/>
    </source>
</evidence>